<dbReference type="GO" id="GO:0003735">
    <property type="term" value="F:structural constituent of ribosome"/>
    <property type="evidence" value="ECO:0007669"/>
    <property type="project" value="InterPro"/>
</dbReference>
<evidence type="ECO:0000259" key="7">
    <source>
        <dbReference type="Pfam" id="PF01386"/>
    </source>
</evidence>
<keyword evidence="4 5" id="KW-0687">Ribonucleoprotein</keyword>
<dbReference type="Pfam" id="PF01386">
    <property type="entry name" value="Ribosomal_L25p"/>
    <property type="match status" value="1"/>
</dbReference>
<dbReference type="GO" id="GO:0008097">
    <property type="term" value="F:5S rRNA binding"/>
    <property type="evidence" value="ECO:0007669"/>
    <property type="project" value="InterPro"/>
</dbReference>
<protein>
    <recommendedName>
        <fullName evidence="5">Large ribosomal subunit protein bL25</fullName>
    </recommendedName>
    <alternativeName>
        <fullName evidence="5">General stress protein CTC</fullName>
    </alternativeName>
</protein>
<evidence type="ECO:0000256" key="2">
    <source>
        <dbReference type="ARBA" id="ARBA00022884"/>
    </source>
</evidence>
<dbReference type="PANTHER" id="PTHR33284:SF1">
    <property type="entry name" value="RIBOSOMAL PROTEIN L25_GLN-TRNA SYNTHETASE, ANTI-CODON-BINDING DOMAIN-CONTAINING PROTEIN"/>
    <property type="match status" value="1"/>
</dbReference>
<evidence type="ECO:0000313" key="10">
    <source>
        <dbReference type="Proteomes" id="UP000075787"/>
    </source>
</evidence>
<dbReference type="GO" id="GO:0022625">
    <property type="term" value="C:cytosolic large ribosomal subunit"/>
    <property type="evidence" value="ECO:0007669"/>
    <property type="project" value="TreeGrafter"/>
</dbReference>
<feature type="domain" description="Large ribosomal subunit protein bL25 L25" evidence="7">
    <location>
        <begin position="7"/>
        <end position="95"/>
    </location>
</feature>
<keyword evidence="2 5" id="KW-0694">RNA-binding</keyword>
<dbReference type="InterPro" id="IPR037121">
    <property type="entry name" value="Ribosomal_bL25_C"/>
</dbReference>
<dbReference type="SUPFAM" id="SSF50715">
    <property type="entry name" value="Ribosomal protein L25-like"/>
    <property type="match status" value="1"/>
</dbReference>
<evidence type="ECO:0000259" key="8">
    <source>
        <dbReference type="Pfam" id="PF14693"/>
    </source>
</evidence>
<dbReference type="NCBIfam" id="NF004128">
    <property type="entry name" value="PRK05618.1-2"/>
    <property type="match status" value="1"/>
</dbReference>
<dbReference type="RefSeq" id="WP_014743827.1">
    <property type="nucleotide sequence ID" value="NZ_CP121013.1"/>
</dbReference>
<name>A0A161Q0D1_9PROT</name>
<keyword evidence="3 5" id="KW-0689">Ribosomal protein</keyword>
<dbReference type="GO" id="GO:0006412">
    <property type="term" value="P:translation"/>
    <property type="evidence" value="ECO:0007669"/>
    <property type="project" value="UniProtKB-UniRule"/>
</dbReference>
<dbReference type="OrthoDB" id="9806411at2"/>
<accession>A0A161Q0D1</accession>
<dbReference type="EMBL" id="LPZR01000003">
    <property type="protein sequence ID" value="KYO57787.1"/>
    <property type="molecule type" value="Genomic_DNA"/>
</dbReference>
<keyword evidence="1 5" id="KW-0699">rRNA-binding</keyword>
<dbReference type="Proteomes" id="UP000075787">
    <property type="component" value="Unassembled WGS sequence"/>
</dbReference>
<dbReference type="Pfam" id="PF14693">
    <property type="entry name" value="Ribosomal_TL5_C"/>
    <property type="match status" value="1"/>
</dbReference>
<sequence>MTTQPVLNATARDRGGKGAARQARRDGLVPGVIYGGKQPAQMVSFNAREFGLFFNRTPDLASTVIEVKLDGESIRVLARDVQLHPVTDVPLHVDLLRLTGDHEIRVEVAVHFVNEATCPGIKKGGVLNVVRHEVEMICAPDAIPQSITVDLANAQIGDSIHISAVELPKGTRPAISDRDFTIATIAAPAGLSEDAGEAEGDEEA</sequence>
<dbReference type="InterPro" id="IPR011035">
    <property type="entry name" value="Ribosomal_bL25/Gln-tRNA_synth"/>
</dbReference>
<evidence type="ECO:0000256" key="4">
    <source>
        <dbReference type="ARBA" id="ARBA00023274"/>
    </source>
</evidence>
<comment type="function">
    <text evidence="5">This is one of the proteins that binds to the 5S RNA in the ribosome where it forms part of the central protuberance.</text>
</comment>
<evidence type="ECO:0000256" key="3">
    <source>
        <dbReference type="ARBA" id="ARBA00022980"/>
    </source>
</evidence>
<comment type="subunit">
    <text evidence="5">Part of the 50S ribosomal subunit; part of the 5S rRNA/L5/L18/L25 subcomplex. Contacts the 5S rRNA. Binds to the 5S rRNA independently of L5 and L18.</text>
</comment>
<reference evidence="9 10" key="1">
    <citation type="submission" date="2015-12" db="EMBL/GenBank/DDBJ databases">
        <title>Genome sequence of Tistrella mobilis MCCC 1A02139.</title>
        <authorList>
            <person name="Lu L."/>
            <person name="Lai Q."/>
            <person name="Shao Z."/>
            <person name="Qian P."/>
        </authorList>
    </citation>
    <scope>NUCLEOTIDE SEQUENCE [LARGE SCALE GENOMIC DNA]</scope>
    <source>
        <strain evidence="9 10">MCCC 1A02139</strain>
    </source>
</reference>
<evidence type="ECO:0000256" key="6">
    <source>
        <dbReference type="SAM" id="MobiDB-lite"/>
    </source>
</evidence>
<organism evidence="9 10">
    <name type="scientific">Tistrella mobilis</name>
    <dbReference type="NCBI Taxonomy" id="171437"/>
    <lineage>
        <taxon>Bacteria</taxon>
        <taxon>Pseudomonadati</taxon>
        <taxon>Pseudomonadota</taxon>
        <taxon>Alphaproteobacteria</taxon>
        <taxon>Geminicoccales</taxon>
        <taxon>Geminicoccaceae</taxon>
        <taxon>Tistrella</taxon>
    </lineage>
</organism>
<feature type="domain" description="Large ribosomal subunit protein bL25 beta" evidence="8">
    <location>
        <begin position="103"/>
        <end position="188"/>
    </location>
</feature>
<comment type="caution">
    <text evidence="9">The sequence shown here is derived from an EMBL/GenBank/DDBJ whole genome shotgun (WGS) entry which is preliminary data.</text>
</comment>
<dbReference type="InterPro" id="IPR001021">
    <property type="entry name" value="Ribosomal_bL25_long"/>
</dbReference>
<dbReference type="HAMAP" id="MF_01334">
    <property type="entry name" value="Ribosomal_bL25_CTC"/>
    <property type="match status" value="1"/>
</dbReference>
<dbReference type="OMA" id="CLPADIP"/>
<dbReference type="InterPro" id="IPR029751">
    <property type="entry name" value="Ribosomal_L25_dom"/>
</dbReference>
<dbReference type="AlphaFoldDB" id="A0A161Q0D1"/>
<dbReference type="GeneID" id="97240126"/>
<dbReference type="InterPro" id="IPR020056">
    <property type="entry name" value="Rbsml_bL25/Gln-tRNA_synth_N"/>
</dbReference>
<gene>
    <name evidence="5" type="primary">rplY</name>
    <name evidence="5" type="synonym">ctc</name>
    <name evidence="9" type="ORF">AUP44_18740</name>
</gene>
<evidence type="ECO:0000256" key="5">
    <source>
        <dbReference type="HAMAP-Rule" id="MF_01334"/>
    </source>
</evidence>
<evidence type="ECO:0000313" key="9">
    <source>
        <dbReference type="EMBL" id="KYO57787.1"/>
    </source>
</evidence>
<comment type="similarity">
    <text evidence="5">Belongs to the bacterial ribosomal protein bL25 family. CTC subfamily.</text>
</comment>
<feature type="region of interest" description="Disordered" evidence="6">
    <location>
        <begin position="1"/>
        <end position="22"/>
    </location>
</feature>
<dbReference type="PANTHER" id="PTHR33284">
    <property type="entry name" value="RIBOSOMAL PROTEIN L25/GLN-TRNA SYNTHETASE, ANTI-CODON-BINDING DOMAIN-CONTAINING PROTEIN"/>
    <property type="match status" value="1"/>
</dbReference>
<dbReference type="CDD" id="cd00495">
    <property type="entry name" value="Ribosomal_L25_TL5_CTC"/>
    <property type="match status" value="1"/>
</dbReference>
<dbReference type="Gene3D" id="2.40.240.10">
    <property type="entry name" value="Ribosomal Protein L25, Chain P"/>
    <property type="match status" value="1"/>
</dbReference>
<dbReference type="NCBIfam" id="TIGR00731">
    <property type="entry name" value="bL25_bact_ctc"/>
    <property type="match status" value="1"/>
</dbReference>
<dbReference type="InterPro" id="IPR020930">
    <property type="entry name" value="Ribosomal_uL5_bac-type"/>
</dbReference>
<dbReference type="Gene3D" id="2.170.120.20">
    <property type="entry name" value="Ribosomal protein L25, beta domain"/>
    <property type="match status" value="1"/>
</dbReference>
<dbReference type="InterPro" id="IPR020057">
    <property type="entry name" value="Ribosomal_bL25_b-dom"/>
</dbReference>
<evidence type="ECO:0000256" key="1">
    <source>
        <dbReference type="ARBA" id="ARBA00022730"/>
    </source>
</evidence>
<proteinExistence type="inferred from homology"/>